<accession>A0A6J7Q6R4</accession>
<name>A0A6J7Q6R4_9ZZZZ</name>
<evidence type="ECO:0000313" key="3">
    <source>
        <dbReference type="EMBL" id="CAB4675213.1"/>
    </source>
</evidence>
<evidence type="ECO:0000313" key="6">
    <source>
        <dbReference type="EMBL" id="CAB5013318.1"/>
    </source>
</evidence>
<feature type="transmembrane region" description="Helical" evidence="1">
    <location>
        <begin position="32"/>
        <end position="53"/>
    </location>
</feature>
<proteinExistence type="predicted"/>
<evidence type="ECO:0000256" key="1">
    <source>
        <dbReference type="SAM" id="Phobius"/>
    </source>
</evidence>
<dbReference type="AlphaFoldDB" id="A0A6J7Q6R4"/>
<evidence type="ECO:0000313" key="2">
    <source>
        <dbReference type="EMBL" id="CAB4548020.1"/>
    </source>
</evidence>
<dbReference type="EMBL" id="CAFBPH010000100">
    <property type="protein sequence ID" value="CAB5013318.1"/>
    <property type="molecule type" value="Genomic_DNA"/>
</dbReference>
<evidence type="ECO:0000313" key="4">
    <source>
        <dbReference type="EMBL" id="CAB4827771.1"/>
    </source>
</evidence>
<dbReference type="EMBL" id="CAFABD010000106">
    <property type="protein sequence ID" value="CAB4827771.1"/>
    <property type="molecule type" value="Genomic_DNA"/>
</dbReference>
<keyword evidence="1" id="KW-0812">Transmembrane</keyword>
<organism evidence="6">
    <name type="scientific">freshwater metagenome</name>
    <dbReference type="NCBI Taxonomy" id="449393"/>
    <lineage>
        <taxon>unclassified sequences</taxon>
        <taxon>metagenomes</taxon>
        <taxon>ecological metagenomes</taxon>
    </lineage>
</organism>
<keyword evidence="1" id="KW-1133">Transmembrane helix</keyword>
<protein>
    <submittedName>
        <fullName evidence="6">Unannotated protein</fullName>
    </submittedName>
</protein>
<dbReference type="EMBL" id="CAFBOX010000125">
    <property type="protein sequence ID" value="CAB5000785.1"/>
    <property type="molecule type" value="Genomic_DNA"/>
</dbReference>
<evidence type="ECO:0000313" key="5">
    <source>
        <dbReference type="EMBL" id="CAB5000785.1"/>
    </source>
</evidence>
<reference evidence="6" key="1">
    <citation type="submission" date="2020-05" db="EMBL/GenBank/DDBJ databases">
        <authorList>
            <person name="Chiriac C."/>
            <person name="Salcher M."/>
            <person name="Ghai R."/>
            <person name="Kavagutti S V."/>
        </authorList>
    </citation>
    <scope>NUCLEOTIDE SEQUENCE</scope>
</reference>
<keyword evidence="1" id="KW-0472">Membrane</keyword>
<dbReference type="EMBL" id="CAEZWZ010000107">
    <property type="protein sequence ID" value="CAB4675213.1"/>
    <property type="molecule type" value="Genomic_DNA"/>
</dbReference>
<sequence>MTNHFHSLVRLHTIAQEDGYIPGEGLSAIDTVVTYVLIPVGLFFGIALITWALTGDRKKKKSSSITSIE</sequence>
<gene>
    <name evidence="2" type="ORF">UFOPK1438_00884</name>
    <name evidence="3" type="ORF">UFOPK2329_00714</name>
    <name evidence="4" type="ORF">UFOPK3166_00732</name>
    <name evidence="5" type="ORF">UFOPK4035_00755</name>
    <name evidence="6" type="ORF">UFOPK4087_00556</name>
</gene>
<dbReference type="EMBL" id="CAEZSM010000128">
    <property type="protein sequence ID" value="CAB4548020.1"/>
    <property type="molecule type" value="Genomic_DNA"/>
</dbReference>